<name>A0A644YNN9_9ZZZZ</name>
<evidence type="ECO:0000313" key="1">
    <source>
        <dbReference type="EMBL" id="MPM29929.1"/>
    </source>
</evidence>
<comment type="caution">
    <text evidence="1">The sequence shown here is derived from an EMBL/GenBank/DDBJ whole genome shotgun (WGS) entry which is preliminary data.</text>
</comment>
<accession>A0A644YNN9</accession>
<proteinExistence type="predicted"/>
<dbReference type="EMBL" id="VSSQ01005645">
    <property type="protein sequence ID" value="MPM29929.1"/>
    <property type="molecule type" value="Genomic_DNA"/>
</dbReference>
<sequence>MEMESLQKQIIDEILQEPVESSRGKRRQRAVKRNLIDWPIKQKAENEYGPPAMVEPEIIAK</sequence>
<gene>
    <name evidence="1" type="ORF">SDC9_76471</name>
</gene>
<protein>
    <submittedName>
        <fullName evidence="1">Uncharacterized protein</fullName>
    </submittedName>
</protein>
<reference evidence="1" key="1">
    <citation type="submission" date="2019-08" db="EMBL/GenBank/DDBJ databases">
        <authorList>
            <person name="Kucharzyk K."/>
            <person name="Murdoch R.W."/>
            <person name="Higgins S."/>
            <person name="Loffler F."/>
        </authorList>
    </citation>
    <scope>NUCLEOTIDE SEQUENCE</scope>
</reference>
<organism evidence="1">
    <name type="scientific">bioreactor metagenome</name>
    <dbReference type="NCBI Taxonomy" id="1076179"/>
    <lineage>
        <taxon>unclassified sequences</taxon>
        <taxon>metagenomes</taxon>
        <taxon>ecological metagenomes</taxon>
    </lineage>
</organism>
<dbReference type="AlphaFoldDB" id="A0A644YNN9"/>